<sequence>MKKIYFLICFLSFNFCFSQGFQAPEYLCTAESNINFYILETYKDSKSNEYIIFGKINSEDSLDIYIQKYNVQEKPVFEGCGKYITSTTLDIANISIGVLTVVRCITDVNDNIFVFISVPKGVEGPYTTFNLHCYKIDSNGNSLWAKIGNDLTATSIYIFIHDIEATADGDIHLIYQFSEYNKLGYIRVTNNGNLRFQPKDLGAVKYDDLINPEINDHKKHSFIFKNSLGEVVIAKANYEYSEEESRLIFEVSTYKVDILGNVTKHIIDNDSRFIQFNKIENELYLIENIGDKFYMYKFNSESFVSTVPTLVFDEKPFQQLKKKGTNYFYFYRKAGKIYIQKLNENSEKQFPNSGVEIPNISFSISPLQAFDNFPDEKGGVHVVFVDEKYKIIDGGYNILGRYVSYQYINAFGILQIPSELHIYYPCEYTSIDIGMGFYDEKDGSLNAYITSSSDVNAITRHNVLYAYNPICPKYQITKKK</sequence>
<feature type="signal peptide" evidence="1">
    <location>
        <begin position="1"/>
        <end position="23"/>
    </location>
</feature>
<dbReference type="Proteomes" id="UP000609064">
    <property type="component" value="Unassembled WGS sequence"/>
</dbReference>
<dbReference type="AlphaFoldDB" id="A0A916Z3C6"/>
<name>A0A916Z3C6_9BACT</name>
<reference evidence="2" key="1">
    <citation type="journal article" date="2014" name="Int. J. Syst. Evol. Microbiol.">
        <title>Complete genome sequence of Corynebacterium casei LMG S-19264T (=DSM 44701T), isolated from a smear-ripened cheese.</title>
        <authorList>
            <consortium name="US DOE Joint Genome Institute (JGI-PGF)"/>
            <person name="Walter F."/>
            <person name="Albersmeier A."/>
            <person name="Kalinowski J."/>
            <person name="Ruckert C."/>
        </authorList>
    </citation>
    <scope>NUCLEOTIDE SEQUENCE</scope>
    <source>
        <strain evidence="2">CGMCC 1.15958</strain>
    </source>
</reference>
<evidence type="ECO:0000313" key="3">
    <source>
        <dbReference type="Proteomes" id="UP000609064"/>
    </source>
</evidence>
<protein>
    <submittedName>
        <fullName evidence="2">Uncharacterized protein</fullName>
    </submittedName>
</protein>
<reference evidence="2" key="2">
    <citation type="submission" date="2020-09" db="EMBL/GenBank/DDBJ databases">
        <authorList>
            <person name="Sun Q."/>
            <person name="Zhou Y."/>
        </authorList>
    </citation>
    <scope>NUCLEOTIDE SEQUENCE</scope>
    <source>
        <strain evidence="2">CGMCC 1.15958</strain>
    </source>
</reference>
<feature type="chain" id="PRO_5037226070" evidence="1">
    <location>
        <begin position="24"/>
        <end position="480"/>
    </location>
</feature>
<dbReference type="EMBL" id="BMKK01000011">
    <property type="protein sequence ID" value="GGD74934.1"/>
    <property type="molecule type" value="Genomic_DNA"/>
</dbReference>
<dbReference type="RefSeq" id="WP_188769424.1">
    <property type="nucleotide sequence ID" value="NZ_BMKK01000011.1"/>
</dbReference>
<accession>A0A916Z3C6</accession>
<comment type="caution">
    <text evidence="2">The sequence shown here is derived from an EMBL/GenBank/DDBJ whole genome shotgun (WGS) entry which is preliminary data.</text>
</comment>
<gene>
    <name evidence="2" type="ORF">GCM10011514_43690</name>
</gene>
<evidence type="ECO:0000313" key="2">
    <source>
        <dbReference type="EMBL" id="GGD74934.1"/>
    </source>
</evidence>
<keyword evidence="1" id="KW-0732">Signal</keyword>
<organism evidence="2 3">
    <name type="scientific">Emticicia aquatilis</name>
    <dbReference type="NCBI Taxonomy" id="1537369"/>
    <lineage>
        <taxon>Bacteria</taxon>
        <taxon>Pseudomonadati</taxon>
        <taxon>Bacteroidota</taxon>
        <taxon>Cytophagia</taxon>
        <taxon>Cytophagales</taxon>
        <taxon>Leadbetterellaceae</taxon>
        <taxon>Emticicia</taxon>
    </lineage>
</organism>
<keyword evidence="3" id="KW-1185">Reference proteome</keyword>
<proteinExistence type="predicted"/>
<evidence type="ECO:0000256" key="1">
    <source>
        <dbReference type="SAM" id="SignalP"/>
    </source>
</evidence>